<dbReference type="EMBL" id="MH684921">
    <property type="protein sequence ID" value="AXN53725.1"/>
    <property type="molecule type" value="Genomic_DNA"/>
</dbReference>
<accession>A0A346FDB1</accession>
<sequence length="117" mass="12824">MPAIAPLLALLGKRSTWITLLVVLGVIVAGYGIMSYVATKSENMAIKNELVLKDKEIEQYRANAKANVKAIETRNELVDALAKVETVERVKTVKALQANPDWANQPIPADVLASLRR</sequence>
<gene>
    <name evidence="2" type="ORF">SPS_14</name>
</gene>
<evidence type="ECO:0000313" key="3">
    <source>
        <dbReference type="Proteomes" id="UP000260554"/>
    </source>
</evidence>
<proteinExistence type="predicted"/>
<keyword evidence="1" id="KW-1133">Transmembrane helix</keyword>
<protein>
    <submittedName>
        <fullName evidence="2">L-spanin</fullName>
    </submittedName>
</protein>
<organism evidence="2 3">
    <name type="scientific">Sphingomonas phage Scott</name>
    <dbReference type="NCBI Taxonomy" id="2282912"/>
    <lineage>
        <taxon>Viruses</taxon>
        <taxon>Duplodnaviria</taxon>
        <taxon>Heunggongvirae</taxon>
        <taxon>Uroviricota</taxon>
        <taxon>Caudoviricetes</taxon>
        <taxon>Autographivirales</taxon>
        <taxon>Autonotataviridae</taxon>
        <taxon>Scottvirus</taxon>
        <taxon>Scottvirus scott</taxon>
    </lineage>
</organism>
<keyword evidence="3" id="KW-1185">Reference proteome</keyword>
<reference evidence="2 3" key="1">
    <citation type="submission" date="2018-07" db="EMBL/GenBank/DDBJ databases">
        <title>Relating species composition and interactions to biofilm formation in a model drinking water community.</title>
        <authorList>
            <person name="Thompson A."/>
            <person name="English E.L."/>
            <person name="Willsey G."/>
            <person name="Nock A.M."/>
            <person name="Eckstrom K."/>
            <person name="Tighe S.W."/>
            <person name="Bavelock M."/>
            <person name="Cairns B."/>
            <person name="Foote A."/>
            <person name="Schulman H."/>
            <person name="Gupta S."/>
            <person name="Kadouri D."/>
            <person name="Wargo M.J."/>
        </authorList>
    </citation>
    <scope>NUCLEOTIDE SEQUENCE [LARGE SCALE GENOMIC DNA]</scope>
    <source>
        <strain evidence="2">SPS</strain>
    </source>
</reference>
<evidence type="ECO:0000256" key="1">
    <source>
        <dbReference type="SAM" id="Phobius"/>
    </source>
</evidence>
<dbReference type="Proteomes" id="UP000260554">
    <property type="component" value="Segment"/>
</dbReference>
<name>A0A346FDB1_9CAUD</name>
<keyword evidence="1" id="KW-0472">Membrane</keyword>
<evidence type="ECO:0000313" key="2">
    <source>
        <dbReference type="EMBL" id="AXN53725.1"/>
    </source>
</evidence>
<keyword evidence="1" id="KW-0812">Transmembrane</keyword>
<feature type="transmembrane region" description="Helical" evidence="1">
    <location>
        <begin position="17"/>
        <end position="38"/>
    </location>
</feature>